<organism evidence="3 4">
    <name type="scientific">Mesorhabditis belari</name>
    <dbReference type="NCBI Taxonomy" id="2138241"/>
    <lineage>
        <taxon>Eukaryota</taxon>
        <taxon>Metazoa</taxon>
        <taxon>Ecdysozoa</taxon>
        <taxon>Nematoda</taxon>
        <taxon>Chromadorea</taxon>
        <taxon>Rhabditida</taxon>
        <taxon>Rhabditina</taxon>
        <taxon>Rhabditomorpha</taxon>
        <taxon>Rhabditoidea</taxon>
        <taxon>Rhabditidae</taxon>
        <taxon>Mesorhabditinae</taxon>
        <taxon>Mesorhabditis</taxon>
    </lineage>
</organism>
<sequence>MKGGQTEKKLNIEQEDNPFLRSDVSISKFTRKPGVSGGASQSKPKSVKLQSKISLLQKDGKNEIKLDRTPPSSRKAPTSPTQRSQSLQVNRVGYQRSQLSPQPSKRQRTSQRIVTSQSLAKEESRLWNPLVTGETSRRVITRISKNKRQIESDWKESSRLQLRRQKEDQRRQKEFIDDFRKYLETNKSNKVVLYCTCPEKKADRFRRFLKSIDRFFKKAGRFTWIACCPPLPSYQVNKAAFWPPERFYIFFRDPMQPGLVDPLKAEMIIRKANKNCLGNKYRIAPDHACCKEKLNVEGFIVETVYENHLGCAMVHMHSSASSRCPLTILYAHSNGEDLYDILYSAPDLLDMAAYFECDVVTFDYSGYGISSGRADEDHLYTDVEAVYLHVIEKLKVPSDRIILLGYSIGTAAIVHLARKCGEKYPPAGVVLLAPMCTVFSVVCGCCSPKCEHAIRADRYNNFAKISSITAPVLIIHGEKDTVVPVGHGRKLHRKIAENSQRPGVEPLWIPDGKHNQLTNHFPLWERVKIFLKREIIQPKSRITPKTSLTQPLSSVKTEQTKPR</sequence>
<feature type="compositionally biased region" description="Basic and acidic residues" evidence="1">
    <location>
        <begin position="1"/>
        <end position="12"/>
    </location>
</feature>
<dbReference type="AlphaFoldDB" id="A0AAF3EZG6"/>
<dbReference type="InterPro" id="IPR029058">
    <property type="entry name" value="AB_hydrolase_fold"/>
</dbReference>
<evidence type="ECO:0000259" key="2">
    <source>
        <dbReference type="Pfam" id="PF12697"/>
    </source>
</evidence>
<feature type="region of interest" description="Disordered" evidence="1">
    <location>
        <begin position="542"/>
        <end position="563"/>
    </location>
</feature>
<feature type="compositionally biased region" description="Basic and acidic residues" evidence="1">
    <location>
        <begin position="58"/>
        <end position="68"/>
    </location>
</feature>
<dbReference type="Pfam" id="PF12697">
    <property type="entry name" value="Abhydrolase_6"/>
    <property type="match status" value="1"/>
</dbReference>
<evidence type="ECO:0000313" key="4">
    <source>
        <dbReference type="WBParaSite" id="MBELARI_LOCUS19077"/>
    </source>
</evidence>
<dbReference type="GO" id="GO:0005886">
    <property type="term" value="C:plasma membrane"/>
    <property type="evidence" value="ECO:0007669"/>
    <property type="project" value="TreeGrafter"/>
</dbReference>
<evidence type="ECO:0000313" key="3">
    <source>
        <dbReference type="Proteomes" id="UP000887575"/>
    </source>
</evidence>
<keyword evidence="3" id="KW-1185">Reference proteome</keyword>
<dbReference type="GO" id="GO:0010008">
    <property type="term" value="C:endosome membrane"/>
    <property type="evidence" value="ECO:0007669"/>
    <property type="project" value="TreeGrafter"/>
</dbReference>
<dbReference type="Gene3D" id="3.40.50.1820">
    <property type="entry name" value="alpha/beta hydrolase"/>
    <property type="match status" value="1"/>
</dbReference>
<proteinExistence type="predicted"/>
<dbReference type="WBParaSite" id="MBELARI_LOCUS19077">
    <property type="protein sequence ID" value="MBELARI_LOCUS19077"/>
    <property type="gene ID" value="MBELARI_LOCUS19077"/>
</dbReference>
<feature type="domain" description="AB hydrolase-1" evidence="2">
    <location>
        <begin position="350"/>
        <end position="435"/>
    </location>
</feature>
<feature type="compositionally biased region" description="Polar residues" evidence="1">
    <location>
        <begin position="70"/>
        <end position="111"/>
    </location>
</feature>
<accession>A0AAF3EZG6</accession>
<feature type="region of interest" description="Disordered" evidence="1">
    <location>
        <begin position="1"/>
        <end position="111"/>
    </location>
</feature>
<dbReference type="Proteomes" id="UP000887575">
    <property type="component" value="Unassembled WGS sequence"/>
</dbReference>
<evidence type="ECO:0000256" key="1">
    <source>
        <dbReference type="SAM" id="MobiDB-lite"/>
    </source>
</evidence>
<dbReference type="PANTHER" id="PTHR12277:SF41">
    <property type="entry name" value="SERINE AMINOPEPTIDASE S33 DOMAIN-CONTAINING PROTEIN"/>
    <property type="match status" value="1"/>
</dbReference>
<reference evidence="4" key="1">
    <citation type="submission" date="2024-02" db="UniProtKB">
        <authorList>
            <consortium name="WormBaseParasite"/>
        </authorList>
    </citation>
    <scope>IDENTIFICATION</scope>
</reference>
<dbReference type="GO" id="GO:0008474">
    <property type="term" value="F:palmitoyl-(protein) hydrolase activity"/>
    <property type="evidence" value="ECO:0007669"/>
    <property type="project" value="TreeGrafter"/>
</dbReference>
<feature type="compositionally biased region" description="Polar residues" evidence="1">
    <location>
        <begin position="543"/>
        <end position="557"/>
    </location>
</feature>
<dbReference type="InterPro" id="IPR000073">
    <property type="entry name" value="AB_hydrolase_1"/>
</dbReference>
<feature type="compositionally biased region" description="Polar residues" evidence="1">
    <location>
        <begin position="38"/>
        <end position="54"/>
    </location>
</feature>
<dbReference type="PANTHER" id="PTHR12277">
    <property type="entry name" value="ALPHA/BETA HYDROLASE DOMAIN-CONTAINING PROTEIN"/>
    <property type="match status" value="1"/>
</dbReference>
<dbReference type="SUPFAM" id="SSF53474">
    <property type="entry name" value="alpha/beta-Hydrolases"/>
    <property type="match status" value="1"/>
</dbReference>
<protein>
    <submittedName>
        <fullName evidence="4">Serine aminopeptidase S33 domain-containing protein</fullName>
    </submittedName>
</protein>
<name>A0AAF3EZG6_9BILA</name>